<evidence type="ECO:0000313" key="2">
    <source>
        <dbReference type="EMBL" id="SOB87801.1"/>
    </source>
</evidence>
<feature type="transmembrane region" description="Helical" evidence="1">
    <location>
        <begin position="37"/>
        <end position="59"/>
    </location>
</feature>
<dbReference type="Proteomes" id="UP000219494">
    <property type="component" value="Unassembled WGS sequence"/>
</dbReference>
<accession>A0A285R135</accession>
<dbReference type="RefSeq" id="WP_097064745.1">
    <property type="nucleotide sequence ID" value="NZ_OBMI01000003.1"/>
</dbReference>
<dbReference type="AlphaFoldDB" id="A0A285R135"/>
<reference evidence="2 3" key="1">
    <citation type="submission" date="2017-07" db="EMBL/GenBank/DDBJ databases">
        <authorList>
            <person name="Sun Z.S."/>
            <person name="Albrecht U."/>
            <person name="Echele G."/>
            <person name="Lee C.C."/>
        </authorList>
    </citation>
    <scope>NUCLEOTIDE SEQUENCE [LARGE SCALE GENOMIC DNA]</scope>
    <source>
        <strain evidence="2 3">CGMCC 1.12672</strain>
    </source>
</reference>
<organism evidence="2 3">
    <name type="scientific">Sphingomonas guangdongensis</name>
    <dbReference type="NCBI Taxonomy" id="1141890"/>
    <lineage>
        <taxon>Bacteria</taxon>
        <taxon>Pseudomonadati</taxon>
        <taxon>Pseudomonadota</taxon>
        <taxon>Alphaproteobacteria</taxon>
        <taxon>Sphingomonadales</taxon>
        <taxon>Sphingomonadaceae</taxon>
        <taxon>Sphingomonas</taxon>
    </lineage>
</organism>
<evidence type="ECO:0000256" key="1">
    <source>
        <dbReference type="SAM" id="Phobius"/>
    </source>
</evidence>
<gene>
    <name evidence="2" type="ORF">SAMN06297144_2938</name>
</gene>
<keyword evidence="1" id="KW-0472">Membrane</keyword>
<keyword evidence="1" id="KW-1133">Transmembrane helix</keyword>
<feature type="transmembrane region" description="Helical" evidence="1">
    <location>
        <begin position="7"/>
        <end position="25"/>
    </location>
</feature>
<keyword evidence="1" id="KW-0812">Transmembrane</keyword>
<protein>
    <submittedName>
        <fullName evidence="2">Uncharacterized protein</fullName>
    </submittedName>
</protein>
<sequence>MRRVSTLLLEVALLLSAVAALFYLVRMILAPFMRHDWFWGGAVASVAGPVLIAAALRLLGEDPARALLRDGEIPR</sequence>
<dbReference type="EMBL" id="OBMI01000003">
    <property type="protein sequence ID" value="SOB87801.1"/>
    <property type="molecule type" value="Genomic_DNA"/>
</dbReference>
<proteinExistence type="predicted"/>
<name>A0A285R135_9SPHN</name>
<evidence type="ECO:0000313" key="3">
    <source>
        <dbReference type="Proteomes" id="UP000219494"/>
    </source>
</evidence>
<keyword evidence="3" id="KW-1185">Reference proteome</keyword>